<feature type="region of interest" description="Disordered" evidence="1">
    <location>
        <begin position="29"/>
        <end position="51"/>
    </location>
</feature>
<evidence type="ECO:0000313" key="4">
    <source>
        <dbReference type="EMBL" id="TWT62821.1"/>
    </source>
</evidence>
<gene>
    <name evidence="4" type="ORF">Pan54_35670</name>
</gene>
<keyword evidence="5" id="KW-1185">Reference proteome</keyword>
<comment type="caution">
    <text evidence="4">The sequence shown here is derived from an EMBL/GenBank/DDBJ whole genome shotgun (WGS) entry which is preliminary data.</text>
</comment>
<keyword evidence="2" id="KW-0812">Transmembrane</keyword>
<accession>A0A5C5XK76</accession>
<evidence type="ECO:0000256" key="1">
    <source>
        <dbReference type="SAM" id="MobiDB-lite"/>
    </source>
</evidence>
<dbReference type="Pfam" id="PF14237">
    <property type="entry name" value="GYF_2"/>
    <property type="match status" value="1"/>
</dbReference>
<dbReference type="Proteomes" id="UP000316095">
    <property type="component" value="Unassembled WGS sequence"/>
</dbReference>
<feature type="compositionally biased region" description="Acidic residues" evidence="1">
    <location>
        <begin position="186"/>
        <end position="212"/>
    </location>
</feature>
<reference evidence="4 5" key="1">
    <citation type="submission" date="2019-02" db="EMBL/GenBank/DDBJ databases">
        <title>Deep-cultivation of Planctomycetes and their phenomic and genomic characterization uncovers novel biology.</title>
        <authorList>
            <person name="Wiegand S."/>
            <person name="Jogler M."/>
            <person name="Boedeker C."/>
            <person name="Pinto D."/>
            <person name="Vollmers J."/>
            <person name="Rivas-Marin E."/>
            <person name="Kohn T."/>
            <person name="Peeters S.H."/>
            <person name="Heuer A."/>
            <person name="Rast P."/>
            <person name="Oberbeckmann S."/>
            <person name="Bunk B."/>
            <person name="Jeske O."/>
            <person name="Meyerdierks A."/>
            <person name="Storesund J.E."/>
            <person name="Kallscheuer N."/>
            <person name="Luecker S."/>
            <person name="Lage O.M."/>
            <person name="Pohl T."/>
            <person name="Merkel B.J."/>
            <person name="Hornburger P."/>
            <person name="Mueller R.-W."/>
            <person name="Bruemmer F."/>
            <person name="Labrenz M."/>
            <person name="Spormann A.M."/>
            <person name="Op Den Camp H."/>
            <person name="Overmann J."/>
            <person name="Amann R."/>
            <person name="Jetten M.S.M."/>
            <person name="Mascher T."/>
            <person name="Medema M.H."/>
            <person name="Devos D.P."/>
            <person name="Kaster A.-K."/>
            <person name="Ovreas L."/>
            <person name="Rohde M."/>
            <person name="Galperin M.Y."/>
            <person name="Jogler C."/>
        </authorList>
    </citation>
    <scope>NUCLEOTIDE SEQUENCE [LARGE SCALE GENOMIC DNA]</scope>
    <source>
        <strain evidence="4 5">Pan54</strain>
    </source>
</reference>
<feature type="region of interest" description="Disordered" evidence="1">
    <location>
        <begin position="170"/>
        <end position="212"/>
    </location>
</feature>
<dbReference type="RefSeq" id="WP_146504640.1">
    <property type="nucleotide sequence ID" value="NZ_SJPG01000001.1"/>
</dbReference>
<keyword evidence="2" id="KW-1133">Transmembrane helix</keyword>
<proteinExistence type="predicted"/>
<dbReference type="AlphaFoldDB" id="A0A5C5XK76"/>
<dbReference type="InterPro" id="IPR025640">
    <property type="entry name" value="GYF_2"/>
</dbReference>
<evidence type="ECO:0000313" key="5">
    <source>
        <dbReference type="Proteomes" id="UP000316095"/>
    </source>
</evidence>
<evidence type="ECO:0000256" key="2">
    <source>
        <dbReference type="SAM" id="Phobius"/>
    </source>
</evidence>
<sequence length="433" mass="47453">METEPDKPAYPNHDEFEVAESFEDLDIDFKSGSDSSAQKNQQDDDQLPSIDDFTIDRQSSASVKRVVADHWYTQVLGQELGPFPFDELVNMVVGGDVGPKDMIRHQVHGQWIAAGDIGGLFPETDDSADDDDFELGSSVHVHENIESAEAASPNVRVVGGEINRVLREAQESRAKRNQAPPPPITNDDDPIEPLEENLETDEAPPEPTPEELEVARKKIIADRLNSWLDDRVETPPEPEVEEEETPSTPAYTPPAASYVPTQTPQQTYTPTPPRPMPVKPKVKSGGGESIFSKIGGMFGGVSAPDVSIDPKHMIALGAIALVAALFYLPSMIGGTNDEAIYQRFKEIYGQIQQQRSSNPAAIQAMKKDVVPEIEETVQHLIDDGAGAKKPIKQQLMWIGKNCLIPLIEAPGAEPGPLDTRIETHFSTIESLKK</sequence>
<feature type="region of interest" description="Disordered" evidence="1">
    <location>
        <begin position="227"/>
        <end position="285"/>
    </location>
</feature>
<protein>
    <recommendedName>
        <fullName evidence="3">GYF domain-containing protein</fullName>
    </recommendedName>
</protein>
<keyword evidence="2" id="KW-0472">Membrane</keyword>
<feature type="transmembrane region" description="Helical" evidence="2">
    <location>
        <begin position="313"/>
        <end position="335"/>
    </location>
</feature>
<organism evidence="4 5">
    <name type="scientific">Rubinisphaera italica</name>
    <dbReference type="NCBI Taxonomy" id="2527969"/>
    <lineage>
        <taxon>Bacteria</taxon>
        <taxon>Pseudomonadati</taxon>
        <taxon>Planctomycetota</taxon>
        <taxon>Planctomycetia</taxon>
        <taxon>Planctomycetales</taxon>
        <taxon>Planctomycetaceae</taxon>
        <taxon>Rubinisphaera</taxon>
    </lineage>
</organism>
<name>A0A5C5XK76_9PLAN</name>
<feature type="compositionally biased region" description="Acidic residues" evidence="1">
    <location>
        <begin position="236"/>
        <end position="245"/>
    </location>
</feature>
<feature type="domain" description="GYF" evidence="3">
    <location>
        <begin position="71"/>
        <end position="120"/>
    </location>
</feature>
<evidence type="ECO:0000259" key="3">
    <source>
        <dbReference type="Pfam" id="PF14237"/>
    </source>
</evidence>
<dbReference type="EMBL" id="SJPG01000001">
    <property type="protein sequence ID" value="TWT62821.1"/>
    <property type="molecule type" value="Genomic_DNA"/>
</dbReference>
<dbReference type="OrthoDB" id="254120at2"/>
<feature type="compositionally biased region" description="Low complexity" evidence="1">
    <location>
        <begin position="246"/>
        <end position="269"/>
    </location>
</feature>